<accession>A0A1M4WD16</accession>
<dbReference type="STRING" id="1122133.SAMN02745157_0938"/>
<dbReference type="Pfam" id="PF09361">
    <property type="entry name" value="Phasin_2"/>
    <property type="match status" value="1"/>
</dbReference>
<evidence type="ECO:0000313" key="2">
    <source>
        <dbReference type="EMBL" id="SHE78862.1"/>
    </source>
</evidence>
<evidence type="ECO:0000259" key="1">
    <source>
        <dbReference type="Pfam" id="PF09361"/>
    </source>
</evidence>
<dbReference type="EMBL" id="FQUP01000001">
    <property type="protein sequence ID" value="SHE78862.1"/>
    <property type="molecule type" value="Genomic_DNA"/>
</dbReference>
<dbReference type="OrthoDB" id="8479257at2"/>
<gene>
    <name evidence="2" type="ORF">SAMN02745157_0938</name>
</gene>
<proteinExistence type="predicted"/>
<dbReference type="InterPro" id="IPR010234">
    <property type="entry name" value="Phasin_subfam-2"/>
</dbReference>
<dbReference type="NCBIfam" id="TIGR01985">
    <property type="entry name" value="phasin_2"/>
    <property type="match status" value="1"/>
</dbReference>
<dbReference type="AlphaFoldDB" id="A0A1M4WD16"/>
<organism evidence="2 3">
    <name type="scientific">Kaistia soli DSM 19436</name>
    <dbReference type="NCBI Taxonomy" id="1122133"/>
    <lineage>
        <taxon>Bacteria</taxon>
        <taxon>Pseudomonadati</taxon>
        <taxon>Pseudomonadota</taxon>
        <taxon>Alphaproteobacteria</taxon>
        <taxon>Hyphomicrobiales</taxon>
        <taxon>Kaistiaceae</taxon>
        <taxon>Kaistia</taxon>
    </lineage>
</organism>
<feature type="domain" description="Phasin" evidence="1">
    <location>
        <begin position="58"/>
        <end position="155"/>
    </location>
</feature>
<reference evidence="2 3" key="1">
    <citation type="submission" date="2016-11" db="EMBL/GenBank/DDBJ databases">
        <authorList>
            <person name="Jaros S."/>
            <person name="Januszkiewicz K."/>
            <person name="Wedrychowicz H."/>
        </authorList>
    </citation>
    <scope>NUCLEOTIDE SEQUENCE [LARGE SCALE GENOMIC DNA]</scope>
    <source>
        <strain evidence="2 3">DSM 19436</strain>
    </source>
</reference>
<dbReference type="InterPro" id="IPR018968">
    <property type="entry name" value="Phasin"/>
</dbReference>
<sequence length="166" mass="17889">MTDTPATKPVKAAAAKAAKAFEAPFEAFSFNLPSAEMPAAFRDFAEKSLTGGKEAYAKMKAAAEEATEAFEDTIETARSGAVELSHKSLDAAKQNTDATFAFYKELISVKTFAEALELQMAFARKQTEALTAQVKDLQDFSQKFVTEASRPVKASVEKAFKGATLN</sequence>
<evidence type="ECO:0000313" key="3">
    <source>
        <dbReference type="Proteomes" id="UP000184485"/>
    </source>
</evidence>
<dbReference type="InterPro" id="IPR010127">
    <property type="entry name" value="Phasin_subfam-1"/>
</dbReference>
<dbReference type="Proteomes" id="UP000184485">
    <property type="component" value="Unassembled WGS sequence"/>
</dbReference>
<dbReference type="NCBIfam" id="TIGR01841">
    <property type="entry name" value="phasin"/>
    <property type="match status" value="1"/>
</dbReference>
<keyword evidence="3" id="KW-1185">Reference proteome</keyword>
<name>A0A1M4WD16_9HYPH</name>
<protein>
    <submittedName>
        <fullName evidence="2">Phasin</fullName>
    </submittedName>
</protein>
<dbReference type="RefSeq" id="WP_073051578.1">
    <property type="nucleotide sequence ID" value="NZ_FQUP01000001.1"/>
</dbReference>